<keyword evidence="2" id="KW-1185">Reference proteome</keyword>
<comment type="caution">
    <text evidence="1">The sequence shown here is derived from an EMBL/GenBank/DDBJ whole genome shotgun (WGS) entry which is preliminary data.</text>
</comment>
<dbReference type="RefSeq" id="WP_017746040.1">
    <property type="nucleotide sequence ID" value="NZ_KQ976354.1"/>
</dbReference>
<dbReference type="OrthoDB" id="518169at2"/>
<dbReference type="EMBL" id="ANNX02000042">
    <property type="protein sequence ID" value="KYC38351.1"/>
    <property type="molecule type" value="Genomic_DNA"/>
</dbReference>
<evidence type="ECO:0000313" key="1">
    <source>
        <dbReference type="EMBL" id="KYC38351.1"/>
    </source>
</evidence>
<dbReference type="AlphaFoldDB" id="A0A139X0W9"/>
<sequence>MVKETSSEGQVRFTTFLQHLEEARQLQLDWMTYGIDCVDLYVEDVDGDWLEKWGEEGEDEEVQRQKIVAAIAGFLESNDWVAVRIRKQFNDESKSLAEVAIELEKCLSILEPHERLFAVKKVLADGIKTTDNDLYAGLEYNDFELLDLAEELLEKFAENFRWVYGSN</sequence>
<dbReference type="STRING" id="128403.WA1_39165"/>
<dbReference type="Proteomes" id="UP000076925">
    <property type="component" value="Unassembled WGS sequence"/>
</dbReference>
<gene>
    <name evidence="1" type="ORF">WA1_39165</name>
</gene>
<accession>A0A139X0W9</accession>
<organism evidence="1 2">
    <name type="scientific">Scytonema hofmannii PCC 7110</name>
    <dbReference type="NCBI Taxonomy" id="128403"/>
    <lineage>
        <taxon>Bacteria</taxon>
        <taxon>Bacillati</taxon>
        <taxon>Cyanobacteriota</taxon>
        <taxon>Cyanophyceae</taxon>
        <taxon>Nostocales</taxon>
        <taxon>Scytonemataceae</taxon>
        <taxon>Scytonema</taxon>
    </lineage>
</organism>
<protein>
    <submittedName>
        <fullName evidence="1">Uncharacterized protein</fullName>
    </submittedName>
</protein>
<name>A0A139X0W9_9CYAN</name>
<evidence type="ECO:0000313" key="2">
    <source>
        <dbReference type="Proteomes" id="UP000076925"/>
    </source>
</evidence>
<reference evidence="1 2" key="1">
    <citation type="journal article" date="2013" name="Genome Biol. Evol.">
        <title>Genomes of Stigonematalean cyanobacteria (subsection V) and the evolution of oxygenic photosynthesis from prokaryotes to plastids.</title>
        <authorList>
            <person name="Dagan T."/>
            <person name="Roettger M."/>
            <person name="Stucken K."/>
            <person name="Landan G."/>
            <person name="Koch R."/>
            <person name="Major P."/>
            <person name="Gould S.B."/>
            <person name="Goremykin V.V."/>
            <person name="Rippka R."/>
            <person name="Tandeau de Marsac N."/>
            <person name="Gugger M."/>
            <person name="Lockhart P.J."/>
            <person name="Allen J.F."/>
            <person name="Brune I."/>
            <person name="Maus I."/>
            <person name="Puhler A."/>
            <person name="Martin W.F."/>
        </authorList>
    </citation>
    <scope>NUCLEOTIDE SEQUENCE [LARGE SCALE GENOMIC DNA]</scope>
    <source>
        <strain evidence="1 2">PCC 7110</strain>
    </source>
</reference>
<proteinExistence type="predicted"/>